<reference evidence="5 6" key="1">
    <citation type="submission" date="2018-06" db="EMBL/GenBank/DDBJ databases">
        <title>Paenibacillus montanisoli sp. nov., isolated from mountain area soil.</title>
        <authorList>
            <person name="Wu M."/>
        </authorList>
    </citation>
    <scope>NUCLEOTIDE SEQUENCE [LARGE SCALE GENOMIC DNA]</scope>
    <source>
        <strain evidence="5 6">RA17</strain>
    </source>
</reference>
<dbReference type="InterPro" id="IPR005511">
    <property type="entry name" value="SMP-30"/>
</dbReference>
<dbReference type="GO" id="GO:0005509">
    <property type="term" value="F:calcium ion binding"/>
    <property type="evidence" value="ECO:0007669"/>
    <property type="project" value="TreeGrafter"/>
</dbReference>
<dbReference type="InterPro" id="IPR013658">
    <property type="entry name" value="SGL"/>
</dbReference>
<evidence type="ECO:0000259" key="4">
    <source>
        <dbReference type="Pfam" id="PF08450"/>
    </source>
</evidence>
<dbReference type="SUPFAM" id="SSF63829">
    <property type="entry name" value="Calcium-dependent phosphotriesterase"/>
    <property type="match status" value="1"/>
</dbReference>
<evidence type="ECO:0000256" key="1">
    <source>
        <dbReference type="ARBA" id="ARBA00008853"/>
    </source>
</evidence>
<dbReference type="Gene3D" id="2.120.10.30">
    <property type="entry name" value="TolB, C-terminal domain"/>
    <property type="match status" value="1"/>
</dbReference>
<dbReference type="PANTHER" id="PTHR10907:SF47">
    <property type="entry name" value="REGUCALCIN"/>
    <property type="match status" value="1"/>
</dbReference>
<dbReference type="Proteomes" id="UP000249260">
    <property type="component" value="Unassembled WGS sequence"/>
</dbReference>
<evidence type="ECO:0000313" key="6">
    <source>
        <dbReference type="Proteomes" id="UP000249260"/>
    </source>
</evidence>
<feature type="active site" description="Proton donor/acceptor" evidence="2">
    <location>
        <position position="213"/>
    </location>
</feature>
<comment type="caution">
    <text evidence="5">The sequence shown here is derived from an EMBL/GenBank/DDBJ whole genome shotgun (WGS) entry which is preliminary data.</text>
</comment>
<dbReference type="GO" id="GO:0004341">
    <property type="term" value="F:gluconolactonase activity"/>
    <property type="evidence" value="ECO:0007669"/>
    <property type="project" value="TreeGrafter"/>
</dbReference>
<evidence type="ECO:0000256" key="3">
    <source>
        <dbReference type="PIRSR" id="PIRSR605511-2"/>
    </source>
</evidence>
<keyword evidence="3" id="KW-0862">Zinc</keyword>
<comment type="similarity">
    <text evidence="1">Belongs to the SMP-30/CGR1 family.</text>
</comment>
<dbReference type="EMBL" id="QLUW01000003">
    <property type="protein sequence ID" value="RAP74926.1"/>
    <property type="molecule type" value="Genomic_DNA"/>
</dbReference>
<evidence type="ECO:0000256" key="2">
    <source>
        <dbReference type="PIRSR" id="PIRSR605511-1"/>
    </source>
</evidence>
<sequence>MQQSQAQSSREQQHSRKAELVLDARAILGEGPCWNAEQQKLYWVDITGGSFSRFDPATGSNETFNIGKPVGAVVCDAADGNAVILATRDGFERYHCVTGELTPIVDPEAHLPENRFNDGKCDSAGRFWAGTMQDVEEDVTGSFYVLDNDLSCSKVHGDVGVSNGIAWSLDESVLYYIDSMKQTVTAFDYDRESGTIRNPRLAIDFQPEEGFPDGMTIDGEGMLWIAHWDGWQVSRWNPATGEKLDSVYVPVAKASSCIFGGDGLETLYITTASIGLTEETRGGEPHAGGLFAWKPGVKGTPTHSFRSDKSFT</sequence>
<dbReference type="PRINTS" id="PR01790">
    <property type="entry name" value="SMP30FAMILY"/>
</dbReference>
<dbReference type="GO" id="GO:0019853">
    <property type="term" value="P:L-ascorbic acid biosynthetic process"/>
    <property type="evidence" value="ECO:0007669"/>
    <property type="project" value="TreeGrafter"/>
</dbReference>
<keyword evidence="3" id="KW-0479">Metal-binding</keyword>
<gene>
    <name evidence="5" type="ORF">DL346_16120</name>
</gene>
<feature type="binding site" evidence="3">
    <location>
        <position position="30"/>
    </location>
    <ligand>
        <name>a divalent metal cation</name>
        <dbReference type="ChEBI" id="CHEBI:60240"/>
    </ligand>
</feature>
<dbReference type="RefSeq" id="WP_112883190.1">
    <property type="nucleotide sequence ID" value="NZ_QLUW01000003.1"/>
</dbReference>
<proteinExistence type="inferred from homology"/>
<name>A0A328U4V9_9BACL</name>
<feature type="binding site" evidence="3">
    <location>
        <position position="115"/>
    </location>
    <ligand>
        <name>substrate</name>
    </ligand>
</feature>
<accession>A0A328U4V9</accession>
<dbReference type="InterPro" id="IPR011042">
    <property type="entry name" value="6-blade_b-propeller_TolB-like"/>
</dbReference>
<keyword evidence="6" id="KW-1185">Reference proteome</keyword>
<comment type="cofactor">
    <cofactor evidence="3">
        <name>Zn(2+)</name>
        <dbReference type="ChEBI" id="CHEBI:29105"/>
    </cofactor>
    <text evidence="3">Binds 1 divalent metal cation per subunit.</text>
</comment>
<feature type="binding site" evidence="3">
    <location>
        <position position="213"/>
    </location>
    <ligand>
        <name>a divalent metal cation</name>
        <dbReference type="ChEBI" id="CHEBI:60240"/>
    </ligand>
</feature>
<dbReference type="PANTHER" id="PTHR10907">
    <property type="entry name" value="REGUCALCIN"/>
    <property type="match status" value="1"/>
</dbReference>
<protein>
    <submittedName>
        <fullName evidence="5">SMP-30/gluconolactonase/LRE family protein</fullName>
    </submittedName>
</protein>
<feature type="binding site" evidence="3">
    <location>
        <position position="117"/>
    </location>
    <ligand>
        <name>substrate</name>
    </ligand>
</feature>
<organism evidence="5 6">
    <name type="scientific">Paenibacillus montanisoli</name>
    <dbReference type="NCBI Taxonomy" id="2081970"/>
    <lineage>
        <taxon>Bacteria</taxon>
        <taxon>Bacillati</taxon>
        <taxon>Bacillota</taxon>
        <taxon>Bacilli</taxon>
        <taxon>Bacillales</taxon>
        <taxon>Paenibacillaceae</taxon>
        <taxon>Paenibacillus</taxon>
    </lineage>
</organism>
<feature type="domain" description="SMP-30/Gluconolactonase/LRE-like region" evidence="4">
    <location>
        <begin position="28"/>
        <end position="272"/>
    </location>
</feature>
<feature type="binding site" evidence="3">
    <location>
        <position position="163"/>
    </location>
    <ligand>
        <name>a divalent metal cation</name>
        <dbReference type="ChEBI" id="CHEBI:60240"/>
    </ligand>
</feature>
<dbReference type="OrthoDB" id="2633250at2"/>
<dbReference type="Pfam" id="PF08450">
    <property type="entry name" value="SGL"/>
    <property type="match status" value="1"/>
</dbReference>
<dbReference type="AlphaFoldDB" id="A0A328U4V9"/>
<evidence type="ECO:0000313" key="5">
    <source>
        <dbReference type="EMBL" id="RAP74926.1"/>
    </source>
</evidence>